<dbReference type="Proteomes" id="UP000737171">
    <property type="component" value="Unassembled WGS sequence"/>
</dbReference>
<keyword evidence="2" id="KW-1185">Reference proteome</keyword>
<accession>A0ABX2EER8</accession>
<dbReference type="Pfam" id="PF10139">
    <property type="entry name" value="Virul_Fac"/>
    <property type="match status" value="1"/>
</dbReference>
<reference evidence="1 2" key="1">
    <citation type="submission" date="2020-05" db="EMBL/GenBank/DDBJ databases">
        <title>Aquincola sp. isolate from soil.</title>
        <authorList>
            <person name="Han J."/>
            <person name="Kim D.-U."/>
        </authorList>
    </citation>
    <scope>NUCLEOTIDE SEQUENCE [LARGE SCALE GENOMIC DNA]</scope>
    <source>
        <strain evidence="1 2">S2</strain>
    </source>
</reference>
<dbReference type="RefSeq" id="WP_173122187.1">
    <property type="nucleotide sequence ID" value="NZ_JABRWJ010000002.1"/>
</dbReference>
<sequence>MSIDPIQQTLADGARALASASSQARGWVARVSQSATRVANEGHSLIEATRRAENLSRKLAASSGRRNSAGVFGPSQAGKSYLVSVLGRSKDAPLLADFAGDTKNFITEINPEGGKEATGLVTRFTIVRGSRDKSHPVELRLLSETDLVKILGNGFLSDFDEHNRKLGLPGEEEVRAVIARLEPLAKSSAQHLDEIVMFDVGEYFKGTFSSSIGPLTRGGFWDALTRFGHKLPTAQRIELYSLLWGQNADFTAIYTLLHKTLEALGHAATARAALNCLLPRTTSIIDVDILKHRLGTLDDQKDLVSVVPELSEGGGDGPPVPVARATLTGLVAEIKVVMADKPWQFFEHTDLLDFPGARSREKNIDLPADPQERAFSVRNILLRGKIAYLFQRYTEERELTCMLLCMPPSNQDVKDLTALVGKWVAQTHGDNAQSRAQLPNALFFVLTKFDGELVDKPGDTPESWASRIDTRLEASMYQLYKQEDWLQNWNGQAFNNTYFLRNPGFRPAGVFQYEGDGDARQELGIATEAAPRINASRQGLLDSERCRKHFVNPALAWDSAMAFNDGGVRYLVENLERVLSPKLKTRQLAGRLVDQAQALDARLRVFYAAGDDASRKEKEAALMDLRRRLYRACNEREFRNFALLLARLQLAEPDVRAAFLNVASLRLDTAPAAAPVAASPAAEDDPWADDPWAVDAEATINKKAPAKTQPIRRQRDRADHFAGQVINLWADRVRGLAADAKALTALGLDSAIVGALTDELVIGAHRQQLADRIAERIRRQLAAANVRWDEVADRAAAIAATMVNDHVTYLGYGDLPEADRPGTPEAPKTRARGVFALPLPPARGSLPALPEQRGHPEREFFVDWGVALLQLGRDNLNFAGGREIDEEDNRALGQILETMGVALRVGT</sequence>
<protein>
    <submittedName>
        <fullName evidence="1">Virulence factor</fullName>
    </submittedName>
</protein>
<dbReference type="EMBL" id="JABRWJ010000002">
    <property type="protein sequence ID" value="NRF67104.1"/>
    <property type="molecule type" value="Genomic_DNA"/>
</dbReference>
<evidence type="ECO:0000313" key="2">
    <source>
        <dbReference type="Proteomes" id="UP000737171"/>
    </source>
</evidence>
<dbReference type="PIRSF" id="PIRSF034586">
    <property type="entry name" value="Vir_effector_SfrC"/>
    <property type="match status" value="1"/>
</dbReference>
<evidence type="ECO:0000313" key="1">
    <source>
        <dbReference type="EMBL" id="NRF67104.1"/>
    </source>
</evidence>
<gene>
    <name evidence="1" type="ORF">HLB44_08935</name>
</gene>
<name>A0ABX2EER8_9BURK</name>
<organism evidence="1 2">
    <name type="scientific">Pseudaquabacterium terrae</name>
    <dbReference type="NCBI Taxonomy" id="2732868"/>
    <lineage>
        <taxon>Bacteria</taxon>
        <taxon>Pseudomonadati</taxon>
        <taxon>Pseudomonadota</taxon>
        <taxon>Betaproteobacteria</taxon>
        <taxon>Burkholderiales</taxon>
        <taxon>Sphaerotilaceae</taxon>
        <taxon>Pseudaquabacterium</taxon>
    </lineage>
</organism>
<comment type="caution">
    <text evidence="1">The sequence shown here is derived from an EMBL/GenBank/DDBJ whole genome shotgun (WGS) entry which is preliminary data.</text>
</comment>
<proteinExistence type="predicted"/>
<dbReference type="InterPro" id="IPR017030">
    <property type="entry name" value="Vir_effector_SfrC"/>
</dbReference>